<evidence type="ECO:0000313" key="3">
    <source>
        <dbReference type="EMBL" id="AWX52936.1"/>
    </source>
</evidence>
<feature type="transmembrane region" description="Helical" evidence="2">
    <location>
        <begin position="7"/>
        <end position="25"/>
    </location>
</feature>
<keyword evidence="2" id="KW-1133">Transmembrane helix</keyword>
<proteinExistence type="predicted"/>
<keyword evidence="2" id="KW-0472">Membrane</keyword>
<feature type="compositionally biased region" description="Low complexity" evidence="1">
    <location>
        <begin position="283"/>
        <end position="299"/>
    </location>
</feature>
<sequence length="307" mass="35964">MCSSKLMTLFDYLLIILLILIWWLFKNLTFMTPGVQFLQGDHQLFHENNSIYLYKLENLKKSELIDKIQEIDSKKHLEKSTINKLSLSEIRKLYFKKVIFLLSKMWTFLSKLTIFSIILNVILKFKLIRFIWILFSSLITFIFGLAYSDVYGFKAICYEIIEYFYYAIDYIHGTKFYHILTKILSSIKDVNEESIIDKTKTIEKQKEEIKTEIIETVIKEEVKETPSSFMTTNNPSSSGSEVSVAENQDDNRWNNKQEIINGYKKYTNKIDYSDVENSKWVDSPTTPKASSSKLPSSQSIMLPVSKE</sequence>
<dbReference type="EMBL" id="MH319476">
    <property type="protein sequence ID" value="AWX52936.1"/>
    <property type="molecule type" value="Genomic_DNA"/>
</dbReference>
<evidence type="ECO:0000256" key="1">
    <source>
        <dbReference type="SAM" id="MobiDB-lite"/>
    </source>
</evidence>
<feature type="compositionally biased region" description="Polar residues" evidence="1">
    <location>
        <begin position="227"/>
        <end position="241"/>
    </location>
</feature>
<name>A0A2Z4M8X2_9AGAM</name>
<gene>
    <name evidence="3" type="primary">orf307</name>
</gene>
<feature type="region of interest" description="Disordered" evidence="1">
    <location>
        <begin position="276"/>
        <end position="307"/>
    </location>
</feature>
<dbReference type="AlphaFoldDB" id="A0A2Z4M8X2"/>
<reference evidence="3" key="1">
    <citation type="journal article" date="2019" name="Int. J. Biol. Macromol.">
        <title>Characterization and comparative analysis of six complete mitochondrial genomes from ectomycorrhizal fungi of the Lactarius genus and phylogenetic analysis of the Agaricomycetes.</title>
        <authorList>
            <person name="Li Q."/>
            <person name="Wang Q."/>
            <person name="Jin X."/>
            <person name="Chen Z."/>
            <person name="Xiong C."/>
            <person name="Li P."/>
            <person name="Liu Q."/>
            <person name="Huang W."/>
        </authorList>
    </citation>
    <scope>NUCLEOTIDE SEQUENCE</scope>
</reference>
<organism evidence="3">
    <name type="scientific">Lactarius sp.</name>
    <name type="common">in: basidiomycete fungi</name>
    <dbReference type="NCBI Taxonomy" id="1886493"/>
    <lineage>
        <taxon>Eukaryota</taxon>
        <taxon>Fungi</taxon>
        <taxon>Dikarya</taxon>
        <taxon>Basidiomycota</taxon>
        <taxon>Agaricomycotina</taxon>
        <taxon>Agaricomycetes</taxon>
        <taxon>Russulales</taxon>
        <taxon>Russulaceae</taxon>
        <taxon>Lactarius</taxon>
    </lineage>
</organism>
<accession>A0A2Z4M8X2</accession>
<keyword evidence="2" id="KW-0812">Transmembrane</keyword>
<feature type="transmembrane region" description="Helical" evidence="2">
    <location>
        <begin position="130"/>
        <end position="147"/>
    </location>
</feature>
<geneLocation type="mitochondrion" evidence="3"/>
<keyword evidence="3" id="KW-0496">Mitochondrion</keyword>
<evidence type="ECO:0000256" key="2">
    <source>
        <dbReference type="SAM" id="Phobius"/>
    </source>
</evidence>
<feature type="transmembrane region" description="Helical" evidence="2">
    <location>
        <begin position="105"/>
        <end position="123"/>
    </location>
</feature>
<feature type="region of interest" description="Disordered" evidence="1">
    <location>
        <begin position="227"/>
        <end position="254"/>
    </location>
</feature>
<protein>
    <submittedName>
        <fullName evidence="3">Uncharacterized protein</fullName>
    </submittedName>
</protein>